<dbReference type="PANTHER" id="PTHR23155:SF1152">
    <property type="entry name" value="AAA+ ATPASE DOMAIN-CONTAINING PROTEIN"/>
    <property type="match status" value="1"/>
</dbReference>
<dbReference type="FunFam" id="1.10.10.10:FF:000322">
    <property type="entry name" value="Probable disease resistance protein At1g63360"/>
    <property type="match status" value="1"/>
</dbReference>
<dbReference type="InterPro" id="IPR042197">
    <property type="entry name" value="Apaf_helical"/>
</dbReference>
<dbReference type="SUPFAM" id="SSF52047">
    <property type="entry name" value="RNI-like"/>
    <property type="match status" value="1"/>
</dbReference>
<keyword evidence="14" id="KW-1185">Reference proteome</keyword>
<dbReference type="InterPro" id="IPR036388">
    <property type="entry name" value="WH-like_DNA-bd_sf"/>
</dbReference>
<gene>
    <name evidence="13" type="ORF">BUALT_Bualt07G0029600</name>
</gene>
<dbReference type="InterPro" id="IPR002182">
    <property type="entry name" value="NB-ARC"/>
</dbReference>
<comment type="caution">
    <text evidence="13">The sequence shown here is derived from an EMBL/GenBank/DDBJ whole genome shotgun (WGS) entry which is preliminary data.</text>
</comment>
<dbReference type="Pfam" id="PF00931">
    <property type="entry name" value="NB-ARC"/>
    <property type="match status" value="1"/>
</dbReference>
<dbReference type="InterPro" id="IPR027417">
    <property type="entry name" value="P-loop_NTPase"/>
</dbReference>
<accession>A0AAV6XII2</accession>
<keyword evidence="8" id="KW-0547">Nucleotide-binding</keyword>
<dbReference type="PANTHER" id="PTHR23155">
    <property type="entry name" value="DISEASE RESISTANCE PROTEIN RP"/>
    <property type="match status" value="1"/>
</dbReference>
<dbReference type="InterPro" id="IPR044974">
    <property type="entry name" value="Disease_R_plants"/>
</dbReference>
<keyword evidence="6" id="KW-0381">Hypersensitive response</keyword>
<evidence type="ECO:0000256" key="9">
    <source>
        <dbReference type="ARBA" id="ARBA00022821"/>
    </source>
</evidence>
<dbReference type="SUPFAM" id="SSF52540">
    <property type="entry name" value="P-loop containing nucleoside triphosphate hydrolases"/>
    <property type="match status" value="1"/>
</dbReference>
<reference evidence="13" key="1">
    <citation type="submission" date="2019-10" db="EMBL/GenBank/DDBJ databases">
        <authorList>
            <person name="Zhang R."/>
            <person name="Pan Y."/>
            <person name="Wang J."/>
            <person name="Ma R."/>
            <person name="Yu S."/>
        </authorList>
    </citation>
    <scope>NUCLEOTIDE SEQUENCE</scope>
    <source>
        <strain evidence="13">LA-IB0</strain>
        <tissue evidence="13">Leaf</tissue>
    </source>
</reference>
<evidence type="ECO:0000313" key="13">
    <source>
        <dbReference type="EMBL" id="KAG8378870.1"/>
    </source>
</evidence>
<keyword evidence="5" id="KW-0433">Leucine-rich repeat</keyword>
<dbReference type="EMBL" id="WHWC01000007">
    <property type="protein sequence ID" value="KAG8378870.1"/>
    <property type="molecule type" value="Genomic_DNA"/>
</dbReference>
<comment type="similarity">
    <text evidence="3">Belongs to the disease resistance NB-LRR family.</text>
</comment>
<dbReference type="Gene3D" id="1.10.8.430">
    <property type="entry name" value="Helical domain of apoptotic protease-activating factors"/>
    <property type="match status" value="1"/>
</dbReference>
<evidence type="ECO:0000256" key="6">
    <source>
        <dbReference type="ARBA" id="ARBA00022667"/>
    </source>
</evidence>
<dbReference type="GO" id="GO:0043531">
    <property type="term" value="F:ADP binding"/>
    <property type="evidence" value="ECO:0007669"/>
    <property type="project" value="InterPro"/>
</dbReference>
<evidence type="ECO:0000256" key="10">
    <source>
        <dbReference type="ARBA" id="ARBA00022840"/>
    </source>
</evidence>
<dbReference type="GO" id="GO:0005737">
    <property type="term" value="C:cytoplasm"/>
    <property type="evidence" value="ECO:0007669"/>
    <property type="project" value="UniProtKB-SubCell"/>
</dbReference>
<feature type="domain" description="NB-ARC" evidence="11">
    <location>
        <begin position="140"/>
        <end position="310"/>
    </location>
</feature>
<dbReference type="GO" id="GO:0005524">
    <property type="term" value="F:ATP binding"/>
    <property type="evidence" value="ECO:0007669"/>
    <property type="project" value="UniProtKB-KW"/>
</dbReference>
<sequence length="801" mass="92131">MAVAAYAYVTSLLHVFDQVQHPVRRRLLPNTKQIETFHEKKIYIIDSHVVVQLCQEHEDETDMCLPLLFSEDTNDDGLCEASENKMDMDLSSSFCQNIDKVTEKIDSIKEELLTMVKAEGKAAQEQQPPIVSNTRVVGFDEHLARVMDELTRHQPELQIIPIMGMGGIGKITLTQFAFQNKCVVEKFDVRVWFTISQEYSADEILLGILIDIGISGDLKSETLAELGLRLRKYLFGRRYLIVMDNLWSTQGWDDFKLSFPNDVNGSRVMVTTRLTDVAISLGSHNPYLMNFLDENKSWNLLLEKVFTKESCSPELEKIGKRIAKSCRGLPLAIVVIGGLLAKSNMIREYWESVVGKVNLLVTSENDDECSKILSLSYNHLPIHLKPRFLYMSFFPEDCEIKVSSLIESWVVEGFLKPIRGKSLEEVANEYLEDLIERNLILIRKRGDLGDITGCGVHDLLRDLCIRESLNEHFLSVPKSQHEIDFNVKGNYETRFLNPGGVKCARSKLIVGPRSTVLTGPLEGDLNPHLIRLCFHTERNDDEYYEKLPLYTKLWYLSLETVNTLGRSSLSTISQLWKLQTLCIHYEFNTKLALPSKIWEMPQLRRLFISNGFYLPIVTQIERTEDFIVLENLHTLVSLYDFRCTEDVVKRIPNRRNSKFNITAKGTGRTIVSTILPIYKLELNLVIIDWEDMISVIGSLPNLEIFHVSEGGDDEDPLRIAESTQFPKLEILELQYMISLKEIPRGFGEIETLRKIELLDCSSSAEDSAWEIWEQQQSFENEDFQLIINEQRYSIKKQEQRY</sequence>
<evidence type="ECO:0000256" key="4">
    <source>
        <dbReference type="ARBA" id="ARBA00022490"/>
    </source>
</evidence>
<keyword evidence="9" id="KW-0611">Plant defense</keyword>
<keyword evidence="4" id="KW-0963">Cytoplasm</keyword>
<dbReference type="Pfam" id="PF23559">
    <property type="entry name" value="WHD_DRP"/>
    <property type="match status" value="1"/>
</dbReference>
<keyword evidence="7" id="KW-0677">Repeat</keyword>
<evidence type="ECO:0000256" key="1">
    <source>
        <dbReference type="ARBA" id="ARBA00002074"/>
    </source>
</evidence>
<dbReference type="Gene3D" id="3.80.10.10">
    <property type="entry name" value="Ribonuclease Inhibitor"/>
    <property type="match status" value="1"/>
</dbReference>
<evidence type="ECO:0000256" key="7">
    <source>
        <dbReference type="ARBA" id="ARBA00022737"/>
    </source>
</evidence>
<keyword evidence="10" id="KW-0067">ATP-binding</keyword>
<evidence type="ECO:0000256" key="3">
    <source>
        <dbReference type="ARBA" id="ARBA00008894"/>
    </source>
</evidence>
<evidence type="ECO:0000313" key="14">
    <source>
        <dbReference type="Proteomes" id="UP000826271"/>
    </source>
</evidence>
<dbReference type="FunFam" id="3.40.50.300:FF:001091">
    <property type="entry name" value="Probable disease resistance protein At1g61300"/>
    <property type="match status" value="1"/>
</dbReference>
<organism evidence="13 14">
    <name type="scientific">Buddleja alternifolia</name>
    <dbReference type="NCBI Taxonomy" id="168488"/>
    <lineage>
        <taxon>Eukaryota</taxon>
        <taxon>Viridiplantae</taxon>
        <taxon>Streptophyta</taxon>
        <taxon>Embryophyta</taxon>
        <taxon>Tracheophyta</taxon>
        <taxon>Spermatophyta</taxon>
        <taxon>Magnoliopsida</taxon>
        <taxon>eudicotyledons</taxon>
        <taxon>Gunneridae</taxon>
        <taxon>Pentapetalae</taxon>
        <taxon>asterids</taxon>
        <taxon>lamiids</taxon>
        <taxon>Lamiales</taxon>
        <taxon>Scrophulariaceae</taxon>
        <taxon>Buddlejeae</taxon>
        <taxon>Buddleja</taxon>
    </lineage>
</organism>
<dbReference type="Gene3D" id="3.40.50.300">
    <property type="entry name" value="P-loop containing nucleotide triphosphate hydrolases"/>
    <property type="match status" value="1"/>
</dbReference>
<comment type="subcellular location">
    <subcellularLocation>
        <location evidence="2">Cytoplasm</location>
    </subcellularLocation>
</comment>
<dbReference type="Proteomes" id="UP000826271">
    <property type="component" value="Unassembled WGS sequence"/>
</dbReference>
<dbReference type="PRINTS" id="PR00364">
    <property type="entry name" value="DISEASERSIST"/>
</dbReference>
<evidence type="ECO:0000256" key="5">
    <source>
        <dbReference type="ARBA" id="ARBA00022614"/>
    </source>
</evidence>
<evidence type="ECO:0000259" key="12">
    <source>
        <dbReference type="Pfam" id="PF23559"/>
    </source>
</evidence>
<dbReference type="AlphaFoldDB" id="A0AAV6XII2"/>
<dbReference type="GO" id="GO:0051607">
    <property type="term" value="P:defense response to virus"/>
    <property type="evidence" value="ECO:0007669"/>
    <property type="project" value="UniProtKB-ARBA"/>
</dbReference>
<evidence type="ECO:0008006" key="15">
    <source>
        <dbReference type="Google" id="ProtNLM"/>
    </source>
</evidence>
<evidence type="ECO:0000256" key="2">
    <source>
        <dbReference type="ARBA" id="ARBA00004496"/>
    </source>
</evidence>
<feature type="domain" description="Disease resistance protein winged helix" evidence="12">
    <location>
        <begin position="394"/>
        <end position="464"/>
    </location>
</feature>
<dbReference type="GO" id="GO:0009626">
    <property type="term" value="P:plant-type hypersensitive response"/>
    <property type="evidence" value="ECO:0007669"/>
    <property type="project" value="UniProtKB-KW"/>
</dbReference>
<proteinExistence type="inferred from homology"/>
<name>A0AAV6XII2_9LAMI</name>
<dbReference type="Gene3D" id="1.10.10.10">
    <property type="entry name" value="Winged helix-like DNA-binding domain superfamily/Winged helix DNA-binding domain"/>
    <property type="match status" value="1"/>
</dbReference>
<evidence type="ECO:0000259" key="11">
    <source>
        <dbReference type="Pfam" id="PF00931"/>
    </source>
</evidence>
<dbReference type="InterPro" id="IPR058922">
    <property type="entry name" value="WHD_DRP"/>
</dbReference>
<evidence type="ECO:0000256" key="8">
    <source>
        <dbReference type="ARBA" id="ARBA00022741"/>
    </source>
</evidence>
<comment type="function">
    <text evidence="1">Confers resistance to late blight (Phytophthora infestans) races carrying the avirulence gene Avr1. Resistance proteins guard the plant against pathogens that contain an appropriate avirulence protein via an indirect interaction with this avirulence protein. That triggers a defense system including the hypersensitive response, which restricts the pathogen growth.</text>
</comment>
<protein>
    <recommendedName>
        <fullName evidence="15">NB-ARC domain-containing protein</fullName>
    </recommendedName>
</protein>
<dbReference type="InterPro" id="IPR032675">
    <property type="entry name" value="LRR_dom_sf"/>
</dbReference>